<dbReference type="Pfam" id="PF14194">
    <property type="entry name" value="Cys_rich_VLP"/>
    <property type="match status" value="1"/>
</dbReference>
<dbReference type="InterPro" id="IPR025973">
    <property type="entry name" value="Cys_rich_VLP_dom"/>
</dbReference>
<feature type="domain" description="Cysteine-rich VLP" evidence="1">
    <location>
        <begin position="8"/>
        <end position="61"/>
    </location>
</feature>
<reference evidence="2 3" key="1">
    <citation type="submission" date="2024-03" db="EMBL/GenBank/DDBJ databases">
        <title>Human intestinal bacterial collection.</title>
        <authorList>
            <person name="Pauvert C."/>
            <person name="Hitch T.C.A."/>
            <person name="Clavel T."/>
        </authorList>
    </citation>
    <scope>NUCLEOTIDE SEQUENCE [LARGE SCALE GENOMIC DNA]</scope>
    <source>
        <strain evidence="2 3">CLA-AP-H29</strain>
    </source>
</reference>
<dbReference type="EMBL" id="JBBMFK010000023">
    <property type="protein sequence ID" value="MEQ2444338.1"/>
    <property type="molecule type" value="Genomic_DNA"/>
</dbReference>
<dbReference type="Proteomes" id="UP001464378">
    <property type="component" value="Unassembled WGS sequence"/>
</dbReference>
<keyword evidence="3" id="KW-1185">Reference proteome</keyword>
<name>A0ABV1EAJ3_9FIRM</name>
<gene>
    <name evidence="2" type="ORF">WMO64_12785</name>
</gene>
<comment type="caution">
    <text evidence="2">The sequence shown here is derived from an EMBL/GenBank/DDBJ whole genome shotgun (WGS) entry which is preliminary data.</text>
</comment>
<evidence type="ECO:0000259" key="1">
    <source>
        <dbReference type="Pfam" id="PF14194"/>
    </source>
</evidence>
<proteinExistence type="predicted"/>
<evidence type="ECO:0000313" key="2">
    <source>
        <dbReference type="EMBL" id="MEQ2444338.1"/>
    </source>
</evidence>
<protein>
    <submittedName>
        <fullName evidence="2">Cysteine-rich VLP protein</fullName>
    </submittedName>
</protein>
<sequence>MSIPRMNYRQYRKARKLTHECCNYCDGNCLLLDDGEECVCVQSISYSLLCRWFRAAVLPLDAALCAEISKSRDEVKRCVECGAVFTPKSNRAKYCPDCAARVRRKKEAERQRQKYWQLSGK</sequence>
<accession>A0ABV1EAJ3</accession>
<evidence type="ECO:0000313" key="3">
    <source>
        <dbReference type="Proteomes" id="UP001464378"/>
    </source>
</evidence>
<organism evidence="2 3">
    <name type="scientific">Pseudoflavonifractor intestinihominis</name>
    <dbReference type="NCBI Taxonomy" id="3133171"/>
    <lineage>
        <taxon>Bacteria</taxon>
        <taxon>Bacillati</taxon>
        <taxon>Bacillota</taxon>
        <taxon>Clostridia</taxon>
        <taxon>Eubacteriales</taxon>
        <taxon>Oscillospiraceae</taxon>
        <taxon>Pseudoflavonifractor</taxon>
    </lineage>
</organism>
<dbReference type="RefSeq" id="WP_349232220.1">
    <property type="nucleotide sequence ID" value="NZ_JBBMFK010000023.1"/>
</dbReference>